<feature type="domain" description="PLAC" evidence="5">
    <location>
        <begin position="368"/>
        <end position="402"/>
    </location>
</feature>
<dbReference type="PANTHER" id="PTHR13723">
    <property type="entry name" value="ADAMTS A DISINTEGRIN AND METALLOPROTEASE WITH THROMBOSPONDIN MOTIFS PROTEASE"/>
    <property type="match status" value="1"/>
</dbReference>
<evidence type="ECO:0000313" key="6">
    <source>
        <dbReference type="EMBL" id="KAA0194838.1"/>
    </source>
</evidence>
<accession>A0A6A0H1I2</accession>
<dbReference type="InterPro" id="IPR036383">
    <property type="entry name" value="TSP1_rpt_sf"/>
</dbReference>
<dbReference type="Gene3D" id="2.20.100.10">
    <property type="entry name" value="Thrombospondin type-1 (TSP1) repeat"/>
    <property type="match status" value="1"/>
</dbReference>
<dbReference type="PROSITE" id="PS50900">
    <property type="entry name" value="PLAC"/>
    <property type="match status" value="1"/>
</dbReference>
<keyword evidence="2" id="KW-0964">Secreted</keyword>
<evidence type="ECO:0000256" key="1">
    <source>
        <dbReference type="ARBA" id="ARBA00004613"/>
    </source>
</evidence>
<sequence>MFSCTSDGLTFFLLPPRAAMQPWFGAAPWGYSDSWGSFTPSLQHSFSSPHTVHPLSPNLEFSEPHTLHAPWPAEPPNSITSGGSRSLPYLQRLLSRSRVSSAPAGLAPGFFCSKRVLLRVRALWDEGPSRGGRHAEHSPAAPVFSSHPEADGLFGKPEFLGKATSRDSLAFEWQITNWSECSQTCGYSGSPGGFQVRSTQCLVRVGNVTKPADAQLCEDAGLTPPPTIQDCGLQECPHAAFSAHQRRKVTCETHSGTATSPSQCDKVTKPRHRRECYNVDCVGVWRTGDWSQNCACKCVACVQCMAPCGGQGYRTRLLQCVWNGTRSAAGNACRDQKRPEVVRWCDAPPCAASPSAVPNGDGPGSSKDRENCTDRSRYCNIVRRMNMCRVQHYRELCCNSCP</sequence>
<dbReference type="GO" id="GO:0005576">
    <property type="term" value="C:extracellular region"/>
    <property type="evidence" value="ECO:0007669"/>
    <property type="project" value="UniProtKB-SubCell"/>
</dbReference>
<keyword evidence="3" id="KW-0732">Signal</keyword>
<dbReference type="InterPro" id="IPR000884">
    <property type="entry name" value="TSP1_rpt"/>
</dbReference>
<dbReference type="Proteomes" id="UP000711488">
    <property type="component" value="Unassembled WGS sequence"/>
</dbReference>
<organism evidence="6">
    <name type="scientific">Hyalella azteca</name>
    <name type="common">Amphipod</name>
    <dbReference type="NCBI Taxonomy" id="294128"/>
    <lineage>
        <taxon>Eukaryota</taxon>
        <taxon>Metazoa</taxon>
        <taxon>Ecdysozoa</taxon>
        <taxon>Arthropoda</taxon>
        <taxon>Crustacea</taxon>
        <taxon>Multicrustacea</taxon>
        <taxon>Malacostraca</taxon>
        <taxon>Eumalacostraca</taxon>
        <taxon>Peracarida</taxon>
        <taxon>Amphipoda</taxon>
        <taxon>Senticaudata</taxon>
        <taxon>Talitrida</taxon>
        <taxon>Talitroidea</taxon>
        <taxon>Hyalellidae</taxon>
        <taxon>Hyalella</taxon>
    </lineage>
</organism>
<name>A0A6A0H1I2_HYAAZ</name>
<proteinExistence type="predicted"/>
<comment type="caution">
    <text evidence="6">The sequence shown here is derived from an EMBL/GenBank/DDBJ whole genome shotgun (WGS) entry which is preliminary data.</text>
</comment>
<evidence type="ECO:0000259" key="5">
    <source>
        <dbReference type="PROSITE" id="PS50900"/>
    </source>
</evidence>
<dbReference type="SUPFAM" id="SSF82895">
    <property type="entry name" value="TSP-1 type 1 repeat"/>
    <property type="match status" value="1"/>
</dbReference>
<dbReference type="GO" id="GO:0030198">
    <property type="term" value="P:extracellular matrix organization"/>
    <property type="evidence" value="ECO:0007669"/>
    <property type="project" value="TreeGrafter"/>
</dbReference>
<reference evidence="6" key="2">
    <citation type="journal article" date="2018" name="Environ. Sci. Technol.">
        <title>The Toxicogenome of Hyalella azteca: A Model for Sediment Ecotoxicology and Evolutionary Toxicology.</title>
        <authorList>
            <person name="Poynton H.C."/>
            <person name="Hasenbein S."/>
            <person name="Benoit J.B."/>
            <person name="Sepulveda M.S."/>
            <person name="Poelchau M.F."/>
            <person name="Hughes D.S.T."/>
            <person name="Murali S.C."/>
            <person name="Chen S."/>
            <person name="Glastad K.M."/>
            <person name="Goodisman M.A.D."/>
            <person name="Werren J.H."/>
            <person name="Vineis J.H."/>
            <person name="Bowen J.L."/>
            <person name="Friedrich M."/>
            <person name="Jones J."/>
            <person name="Robertson H.M."/>
            <person name="Feyereisen R."/>
            <person name="Mechler-Hickson A."/>
            <person name="Mathers N."/>
            <person name="Lee C.E."/>
            <person name="Colbourne J.K."/>
            <person name="Biales A."/>
            <person name="Johnston J.S."/>
            <person name="Wellborn G.A."/>
            <person name="Rosendale A.J."/>
            <person name="Cridge A.G."/>
            <person name="Munoz-Torres M.C."/>
            <person name="Bain P.A."/>
            <person name="Manny A.R."/>
            <person name="Major K.M."/>
            <person name="Lambert F.N."/>
            <person name="Vulpe C.D."/>
            <person name="Tuck P."/>
            <person name="Blalock B.J."/>
            <person name="Lin Y.Y."/>
            <person name="Smith M.E."/>
            <person name="Ochoa-Acuna H."/>
            <person name="Chen M.M."/>
            <person name="Childers C.P."/>
            <person name="Qu J."/>
            <person name="Dugan S."/>
            <person name="Lee S.L."/>
            <person name="Chao H."/>
            <person name="Dinh H."/>
            <person name="Han Y."/>
            <person name="Doddapaneni H."/>
            <person name="Worley K.C."/>
            <person name="Muzny D.M."/>
            <person name="Gibbs R.A."/>
            <person name="Richards S."/>
        </authorList>
    </citation>
    <scope>NUCLEOTIDE SEQUENCE</scope>
    <source>
        <strain evidence="6">HAZT.00-mixed</strain>
        <tissue evidence="6">Whole organism</tissue>
    </source>
</reference>
<reference evidence="6" key="3">
    <citation type="submission" date="2019-06" db="EMBL/GenBank/DDBJ databases">
        <authorList>
            <person name="Poynton C."/>
            <person name="Hasenbein S."/>
            <person name="Benoit J.B."/>
            <person name="Sepulveda M.S."/>
            <person name="Poelchau M.F."/>
            <person name="Murali S.C."/>
            <person name="Chen S."/>
            <person name="Glastad K.M."/>
            <person name="Werren J.H."/>
            <person name="Vineis J.H."/>
            <person name="Bowen J.L."/>
            <person name="Friedrich M."/>
            <person name="Jones J."/>
            <person name="Robertson H.M."/>
            <person name="Feyereisen R."/>
            <person name="Mechler-Hickson A."/>
            <person name="Mathers N."/>
            <person name="Lee C.E."/>
            <person name="Colbourne J.K."/>
            <person name="Biales A."/>
            <person name="Johnston J.S."/>
            <person name="Wellborn G.A."/>
            <person name="Rosendale A.J."/>
            <person name="Cridge A.G."/>
            <person name="Munoz-Torres M.C."/>
            <person name="Bain P.A."/>
            <person name="Manny A.R."/>
            <person name="Major K.M."/>
            <person name="Lambert F.N."/>
            <person name="Vulpe C.D."/>
            <person name="Tuck P."/>
            <person name="Blalock B.J."/>
            <person name="Lin Y.-Y."/>
            <person name="Smith M.E."/>
            <person name="Ochoa-Acuna H."/>
            <person name="Chen M.-J.M."/>
            <person name="Childers C.P."/>
            <person name="Qu J."/>
            <person name="Dugan S."/>
            <person name="Lee S.L."/>
            <person name="Chao H."/>
            <person name="Dinh H."/>
            <person name="Han Y."/>
            <person name="Doddapaneni H."/>
            <person name="Worley K.C."/>
            <person name="Muzny D.M."/>
            <person name="Gibbs R.A."/>
            <person name="Richards S."/>
        </authorList>
    </citation>
    <scope>NUCLEOTIDE SEQUENCE</scope>
    <source>
        <strain evidence="6">HAZT.00-mixed</strain>
        <tissue evidence="6">Whole organism</tissue>
    </source>
</reference>
<protein>
    <recommendedName>
        <fullName evidence="5">PLAC domain-containing protein</fullName>
    </recommendedName>
</protein>
<dbReference type="PANTHER" id="PTHR13723:SF281">
    <property type="entry name" value="PAPILIN"/>
    <property type="match status" value="1"/>
</dbReference>
<reference evidence="6" key="1">
    <citation type="submission" date="2014-08" db="EMBL/GenBank/DDBJ databases">
        <authorList>
            <person name="Murali S."/>
            <person name="Richards S."/>
            <person name="Bandaranaike D."/>
            <person name="Bellair M."/>
            <person name="Blankenburg K."/>
            <person name="Chao H."/>
            <person name="Dinh H."/>
            <person name="Doddapaneni H."/>
            <person name="Dugan-Rocha S."/>
            <person name="Elkadiri S."/>
            <person name="Gnanaolivu R."/>
            <person name="Hughes D."/>
            <person name="Lee S."/>
            <person name="Li M."/>
            <person name="Ming W."/>
            <person name="Munidasa M."/>
            <person name="Muniz J."/>
            <person name="Nguyen L."/>
            <person name="Osuji N."/>
            <person name="Pu L.-L."/>
            <person name="Puazo M."/>
            <person name="Skinner E."/>
            <person name="Qu C."/>
            <person name="Quiroz J."/>
            <person name="Raj R."/>
            <person name="Weissenberger G."/>
            <person name="Xin Y."/>
            <person name="Zou X."/>
            <person name="Han Y."/>
            <person name="Worley K."/>
            <person name="Muzny D."/>
            <person name="Gibbs R."/>
        </authorList>
    </citation>
    <scope>NUCLEOTIDE SEQUENCE</scope>
    <source>
        <strain evidence="6">HAZT.00-mixed</strain>
        <tissue evidence="6">Whole organism</tissue>
    </source>
</reference>
<evidence type="ECO:0000256" key="4">
    <source>
        <dbReference type="ARBA" id="ARBA00022737"/>
    </source>
</evidence>
<dbReference type="Pfam" id="PF19030">
    <property type="entry name" value="TSP1_ADAMTS"/>
    <property type="match status" value="1"/>
</dbReference>
<evidence type="ECO:0000256" key="3">
    <source>
        <dbReference type="ARBA" id="ARBA00022729"/>
    </source>
</evidence>
<dbReference type="Pfam" id="PF08686">
    <property type="entry name" value="PLAC"/>
    <property type="match status" value="1"/>
</dbReference>
<dbReference type="PROSITE" id="PS50092">
    <property type="entry name" value="TSP1"/>
    <property type="match status" value="1"/>
</dbReference>
<comment type="subcellular location">
    <subcellularLocation>
        <location evidence="1">Secreted</location>
    </subcellularLocation>
</comment>
<dbReference type="AlphaFoldDB" id="A0A6A0H1I2"/>
<dbReference type="EMBL" id="JQDR03010021">
    <property type="protein sequence ID" value="KAA0194838.1"/>
    <property type="molecule type" value="Genomic_DNA"/>
</dbReference>
<evidence type="ECO:0000256" key="2">
    <source>
        <dbReference type="ARBA" id="ARBA00022525"/>
    </source>
</evidence>
<gene>
    <name evidence="6" type="ORF">HAZT_HAZT005196</name>
</gene>
<dbReference type="GO" id="GO:0006508">
    <property type="term" value="P:proteolysis"/>
    <property type="evidence" value="ECO:0007669"/>
    <property type="project" value="TreeGrafter"/>
</dbReference>
<dbReference type="InterPro" id="IPR010909">
    <property type="entry name" value="PLAC"/>
</dbReference>
<keyword evidence="4" id="KW-0677">Repeat</keyword>
<dbReference type="InterPro" id="IPR050439">
    <property type="entry name" value="ADAMTS_ADAMTS-like"/>
</dbReference>
<dbReference type="GO" id="GO:0031012">
    <property type="term" value="C:extracellular matrix"/>
    <property type="evidence" value="ECO:0007669"/>
    <property type="project" value="TreeGrafter"/>
</dbReference>
<dbReference type="GO" id="GO:0004222">
    <property type="term" value="F:metalloendopeptidase activity"/>
    <property type="evidence" value="ECO:0007669"/>
    <property type="project" value="TreeGrafter"/>
</dbReference>